<accession>A0A157S855</accession>
<keyword evidence="1" id="KW-0175">Coiled coil</keyword>
<feature type="coiled-coil region" evidence="1">
    <location>
        <begin position="136"/>
        <end position="163"/>
    </location>
</feature>
<gene>
    <name evidence="2" type="ORF">SAMEA3906486_00776</name>
</gene>
<organism evidence="2 3">
    <name type="scientific">Bordetella ansorpii</name>
    <dbReference type="NCBI Taxonomy" id="288768"/>
    <lineage>
        <taxon>Bacteria</taxon>
        <taxon>Pseudomonadati</taxon>
        <taxon>Pseudomonadota</taxon>
        <taxon>Betaproteobacteria</taxon>
        <taxon>Burkholderiales</taxon>
        <taxon>Alcaligenaceae</taxon>
        <taxon>Bordetella</taxon>
    </lineage>
</organism>
<keyword evidence="2" id="KW-0808">Transferase</keyword>
<sequence>MHDSPPISKVYYLPIEAAIRWAGLLRYTNEILPSISSYRHLPKTIDCPRWNELRLFLERIYDAIQNGELAYGRDGITSNDKSLWDSPNLTVRHVDLKRWMREHYPEHRPGFLFTRSERIAHPIITLETGQAMLVERLALKSALDQYKRQLNELQEKYDALLKQSTMIPACAQCPISDRAEATYLNIIGGMLDLMLGQSPSGTSYSSFKTQEAVVSALVAHHSGAMGIAERTLNGKFATARRRLRSANV</sequence>
<dbReference type="EC" id="2.7.10.1" evidence="2"/>
<dbReference type="OrthoDB" id="5773058at2"/>
<protein>
    <submittedName>
        <fullName evidence="2">Receptor protein-tyrosine kinase</fullName>
        <ecNumber evidence="2">2.7.10.1</ecNumber>
    </submittedName>
</protein>
<evidence type="ECO:0000313" key="3">
    <source>
        <dbReference type="Proteomes" id="UP000076848"/>
    </source>
</evidence>
<proteinExistence type="predicted"/>
<evidence type="ECO:0000256" key="1">
    <source>
        <dbReference type="SAM" id="Coils"/>
    </source>
</evidence>
<evidence type="ECO:0000313" key="2">
    <source>
        <dbReference type="EMBL" id="SAI66096.1"/>
    </source>
</evidence>
<keyword evidence="2" id="KW-0675">Receptor</keyword>
<keyword evidence="2" id="KW-0829">Tyrosine-protein kinase</keyword>
<keyword evidence="3" id="KW-1185">Reference proteome</keyword>
<dbReference type="STRING" id="288768.SAMEA3906486_00776"/>
<dbReference type="AlphaFoldDB" id="A0A157S855"/>
<dbReference type="GO" id="GO:0004714">
    <property type="term" value="F:transmembrane receptor protein tyrosine kinase activity"/>
    <property type="evidence" value="ECO:0007669"/>
    <property type="project" value="UniProtKB-EC"/>
</dbReference>
<dbReference type="RefSeq" id="WP_066123920.1">
    <property type="nucleotide sequence ID" value="NZ_FKIF01000002.1"/>
</dbReference>
<keyword evidence="2" id="KW-0418">Kinase</keyword>
<dbReference type="Proteomes" id="UP000076848">
    <property type="component" value="Unassembled WGS sequence"/>
</dbReference>
<reference evidence="2 3" key="1">
    <citation type="submission" date="2016-04" db="EMBL/GenBank/DDBJ databases">
        <authorList>
            <consortium name="Pathogen Informatics"/>
        </authorList>
    </citation>
    <scope>NUCLEOTIDE SEQUENCE [LARGE SCALE GENOMIC DNA]</scope>
    <source>
        <strain evidence="2 3">H050680373</strain>
    </source>
</reference>
<name>A0A157S855_9BORD</name>
<dbReference type="EMBL" id="FKIF01000002">
    <property type="protein sequence ID" value="SAI66096.1"/>
    <property type="molecule type" value="Genomic_DNA"/>
</dbReference>